<evidence type="ECO:0000313" key="2">
    <source>
        <dbReference type="EMBL" id="MDI9095707.1"/>
    </source>
</evidence>
<reference evidence="2" key="1">
    <citation type="submission" date="2022-10" db="EMBL/GenBank/DDBJ databases">
        <title>Bacterial isolates recovered from the One Health project in Brazil.</title>
        <authorList>
            <person name="Valiatti T.B."/>
            <person name="Santos F."/>
            <person name="Cayo R."/>
            <person name="Gales A.C."/>
        </authorList>
    </citation>
    <scope>NUCLEOTIDE SEQUENCE</scope>
    <source>
        <strain evidence="2">PVR188</strain>
    </source>
</reference>
<protein>
    <submittedName>
        <fullName evidence="2">KilA-N domain-containing protein</fullName>
    </submittedName>
</protein>
<dbReference type="RefSeq" id="WP_227528794.1">
    <property type="nucleotide sequence ID" value="NZ_CP085688.1"/>
</dbReference>
<dbReference type="EMBL" id="JAOWIN010000053">
    <property type="protein sequence ID" value="MDI9095707.1"/>
    <property type="molecule type" value="Genomic_DNA"/>
</dbReference>
<dbReference type="Proteomes" id="UP001159001">
    <property type="component" value="Unassembled WGS sequence"/>
</dbReference>
<name>A0AAW6UPI0_PRORE</name>
<dbReference type="SMART" id="SM01252">
    <property type="entry name" value="KilA-N"/>
    <property type="match status" value="1"/>
</dbReference>
<sequence length="275" mass="30557">MNQLVIDGVSVRQFSESFFCLNDLQRAAMLADGETRSSRTLEVHEFMRRPETQQLIDLIKKETTGNSRSMSEPVITVPGRNGGTFVCKELVYSYAMWISPAFNLKVIRTFDSIVMQQQVIDTESERIKAAIIILESATKTLNLSNSSKLSAYQKLQQFAGLPNIMPSYAIDAPSDAVDGSSRPTHSLTEFIRKNGLNISAQAAFKRLAELGLVERKSRPSTKGANKTKQFWSITAKGLIYGKNITSPNNPRETQPHFYESKSADLVKLMVVGQAA</sequence>
<dbReference type="AlphaFoldDB" id="A0AAW6UPI0"/>
<evidence type="ECO:0000313" key="3">
    <source>
        <dbReference type="Proteomes" id="UP001159001"/>
    </source>
</evidence>
<dbReference type="InterPro" id="IPR018004">
    <property type="entry name" value="KilA/APSES_HTH"/>
</dbReference>
<dbReference type="InterPro" id="IPR017880">
    <property type="entry name" value="KilA_N"/>
</dbReference>
<comment type="caution">
    <text evidence="2">The sequence shown here is derived from an EMBL/GenBank/DDBJ whole genome shotgun (WGS) entry which is preliminary data.</text>
</comment>
<dbReference type="Pfam" id="PF04383">
    <property type="entry name" value="KilA-N"/>
    <property type="match status" value="1"/>
</dbReference>
<organism evidence="2 3">
    <name type="scientific">Providencia rettgeri</name>
    <dbReference type="NCBI Taxonomy" id="587"/>
    <lineage>
        <taxon>Bacteria</taxon>
        <taxon>Pseudomonadati</taxon>
        <taxon>Pseudomonadota</taxon>
        <taxon>Gammaproteobacteria</taxon>
        <taxon>Enterobacterales</taxon>
        <taxon>Morganellaceae</taxon>
        <taxon>Providencia</taxon>
    </lineage>
</organism>
<dbReference type="PROSITE" id="PS51301">
    <property type="entry name" value="KILA_N"/>
    <property type="match status" value="1"/>
</dbReference>
<proteinExistence type="predicted"/>
<gene>
    <name evidence="2" type="ORF">OGX73_24310</name>
</gene>
<evidence type="ECO:0000259" key="1">
    <source>
        <dbReference type="PROSITE" id="PS51301"/>
    </source>
</evidence>
<feature type="domain" description="KilA-N" evidence="1">
    <location>
        <begin position="1"/>
        <end position="113"/>
    </location>
</feature>
<accession>A0AAW6UPI0</accession>